<evidence type="ECO:0000313" key="4">
    <source>
        <dbReference type="EMBL" id="CAK7934845.1"/>
    </source>
</evidence>
<evidence type="ECO:0000313" key="5">
    <source>
        <dbReference type="Proteomes" id="UP001162060"/>
    </source>
</evidence>
<dbReference type="GO" id="GO:0008270">
    <property type="term" value="F:zinc ion binding"/>
    <property type="evidence" value="ECO:0007669"/>
    <property type="project" value="UniProtKB-KW"/>
</dbReference>
<reference evidence="4" key="1">
    <citation type="submission" date="2024-01" db="EMBL/GenBank/DDBJ databases">
        <authorList>
            <person name="Webb A."/>
        </authorList>
    </citation>
    <scope>NUCLEOTIDE SEQUENCE</scope>
    <source>
        <strain evidence="4">Pm1</strain>
    </source>
</reference>
<keyword evidence="1" id="KW-0862">Zinc</keyword>
<gene>
    <name evidence="4" type="ORF">PM001_LOCUS19995</name>
</gene>
<dbReference type="InterPro" id="IPR036875">
    <property type="entry name" value="Znf_CCHC_sf"/>
</dbReference>
<dbReference type="InterPro" id="IPR054722">
    <property type="entry name" value="PolX-like_BBD"/>
</dbReference>
<evidence type="ECO:0000256" key="2">
    <source>
        <dbReference type="SAM" id="MobiDB-lite"/>
    </source>
</evidence>
<dbReference type="Pfam" id="PF22936">
    <property type="entry name" value="Pol_BBD"/>
    <property type="match status" value="1"/>
</dbReference>
<protein>
    <recommendedName>
        <fullName evidence="3">CCHC-type domain-containing protein</fullName>
    </recommendedName>
</protein>
<evidence type="ECO:0000259" key="3">
    <source>
        <dbReference type="PROSITE" id="PS50158"/>
    </source>
</evidence>
<dbReference type="PROSITE" id="PS50158">
    <property type="entry name" value="ZF_CCHC"/>
    <property type="match status" value="1"/>
</dbReference>
<accession>A0AAV1UNA8</accession>
<feature type="compositionally biased region" description="Basic and acidic residues" evidence="2">
    <location>
        <begin position="1"/>
        <end position="28"/>
    </location>
</feature>
<name>A0AAV1UNA8_9STRA</name>
<keyword evidence="1" id="KW-0479">Metal-binding</keyword>
<proteinExistence type="predicted"/>
<dbReference type="EMBL" id="CAKLBY020000217">
    <property type="protein sequence ID" value="CAK7934845.1"/>
    <property type="molecule type" value="Genomic_DNA"/>
</dbReference>
<dbReference type="InterPro" id="IPR001878">
    <property type="entry name" value="Znf_CCHC"/>
</dbReference>
<feature type="region of interest" description="Disordered" evidence="2">
    <location>
        <begin position="1"/>
        <end position="64"/>
    </location>
</feature>
<dbReference type="Gene3D" id="4.10.60.10">
    <property type="entry name" value="Zinc finger, CCHC-type"/>
    <property type="match status" value="1"/>
</dbReference>
<sequence length="524" mass="58901">MNGMDQARRVSGRLDDLGMGARHPEQQRAELLPQPPAQLPPYRPQPMPQAPPGPPQQASLPTHYRTPDSRRLFFDWGKTFWRQVDMAQESYGFLWSETVKTDVLGQYLTGTAERSFNKQVISRWTMLPTLQYVMQRLLNTFKMTITVAQAMKLFTTKKENKRSWPEHFLYVVDVSDAAGGAEQQVLDKIVRYASPESSTIIMAKYDTHRMDYPVHAEKLAHYAQAIETEAFPGSFFGKEIVAHVDDSSTRKETRTCYVCGKVGHVKADCRSKRTGDLNGGRRGRRNGNLVLYVIEGKGNKGFRAVKIDLAMAIGDDGDTGADDWVLDSGSSRHLVNDATLSMDARDCKETCHLADGETVRLSRVGNVVLTVQAKGRQRNVTLKDVFLAAELARNIMSYGKLKRKGFGFVYDGTTRGLARRRDGEVTFDVMMRYKVLYVRTVQSARTTQIPKDVLMAVLMREESPDDTDADLPMGSLLHFHQRLGHLAYDSIDRMATDPASGIKLTDTKRPNCISCSQGKQTDNF</sequence>
<feature type="domain" description="CCHC-type" evidence="3">
    <location>
        <begin position="256"/>
        <end position="271"/>
    </location>
</feature>
<dbReference type="AlphaFoldDB" id="A0AAV1UNA8"/>
<comment type="caution">
    <text evidence="4">The sequence shown here is derived from an EMBL/GenBank/DDBJ whole genome shotgun (WGS) entry which is preliminary data.</text>
</comment>
<dbReference type="SUPFAM" id="SSF57756">
    <property type="entry name" value="Retrovirus zinc finger-like domains"/>
    <property type="match status" value="1"/>
</dbReference>
<dbReference type="Pfam" id="PF00098">
    <property type="entry name" value="zf-CCHC"/>
    <property type="match status" value="1"/>
</dbReference>
<organism evidence="4 5">
    <name type="scientific">Peronospora matthiolae</name>
    <dbReference type="NCBI Taxonomy" id="2874970"/>
    <lineage>
        <taxon>Eukaryota</taxon>
        <taxon>Sar</taxon>
        <taxon>Stramenopiles</taxon>
        <taxon>Oomycota</taxon>
        <taxon>Peronosporomycetes</taxon>
        <taxon>Peronosporales</taxon>
        <taxon>Peronosporaceae</taxon>
        <taxon>Peronospora</taxon>
    </lineage>
</organism>
<dbReference type="SMART" id="SM00343">
    <property type="entry name" value="ZnF_C2HC"/>
    <property type="match status" value="1"/>
</dbReference>
<dbReference type="Proteomes" id="UP001162060">
    <property type="component" value="Unassembled WGS sequence"/>
</dbReference>
<keyword evidence="1" id="KW-0863">Zinc-finger</keyword>
<feature type="compositionally biased region" description="Pro residues" evidence="2">
    <location>
        <begin position="33"/>
        <end position="55"/>
    </location>
</feature>
<dbReference type="GO" id="GO:0003676">
    <property type="term" value="F:nucleic acid binding"/>
    <property type="evidence" value="ECO:0007669"/>
    <property type="project" value="InterPro"/>
</dbReference>
<evidence type="ECO:0000256" key="1">
    <source>
        <dbReference type="PROSITE-ProRule" id="PRU00047"/>
    </source>
</evidence>